<gene>
    <name evidence="4" type="ORF">EV195_10559</name>
</gene>
<accession>A0A4R2NT54</accession>
<dbReference type="PROSITE" id="PS51257">
    <property type="entry name" value="PROKAR_LIPOPROTEIN"/>
    <property type="match status" value="1"/>
</dbReference>
<dbReference type="Proteomes" id="UP000294564">
    <property type="component" value="Unassembled WGS sequence"/>
</dbReference>
<organism evidence="4 5">
    <name type="scientific">Tenacibaculum skagerrakense</name>
    <dbReference type="NCBI Taxonomy" id="186571"/>
    <lineage>
        <taxon>Bacteria</taxon>
        <taxon>Pseudomonadati</taxon>
        <taxon>Bacteroidota</taxon>
        <taxon>Flavobacteriia</taxon>
        <taxon>Flavobacteriales</taxon>
        <taxon>Flavobacteriaceae</taxon>
        <taxon>Tenacibaculum</taxon>
    </lineage>
</organism>
<dbReference type="OrthoDB" id="1191391at2"/>
<evidence type="ECO:0000256" key="2">
    <source>
        <dbReference type="SAM" id="MobiDB-lite"/>
    </source>
</evidence>
<reference evidence="4 5" key="1">
    <citation type="submission" date="2019-03" db="EMBL/GenBank/DDBJ databases">
        <title>Genomic Encyclopedia of Type Strains, Phase IV (KMG-IV): sequencing the most valuable type-strain genomes for metagenomic binning, comparative biology and taxonomic classification.</title>
        <authorList>
            <person name="Goeker M."/>
        </authorList>
    </citation>
    <scope>NUCLEOTIDE SEQUENCE [LARGE SCALE GENOMIC DNA]</scope>
    <source>
        <strain evidence="4 5">DSM 14836</strain>
    </source>
</reference>
<protein>
    <recommendedName>
        <fullName evidence="6">Lipoprotein</fullName>
    </recommendedName>
</protein>
<keyword evidence="3" id="KW-0732">Signal</keyword>
<dbReference type="EMBL" id="SLXM01000005">
    <property type="protein sequence ID" value="TCP24628.1"/>
    <property type="molecule type" value="Genomic_DNA"/>
</dbReference>
<evidence type="ECO:0000256" key="1">
    <source>
        <dbReference type="SAM" id="Coils"/>
    </source>
</evidence>
<feature type="compositionally biased region" description="Low complexity" evidence="2">
    <location>
        <begin position="33"/>
        <end position="58"/>
    </location>
</feature>
<feature type="coiled-coil region" evidence="1">
    <location>
        <begin position="154"/>
        <end position="188"/>
    </location>
</feature>
<evidence type="ECO:0008006" key="6">
    <source>
        <dbReference type="Google" id="ProtNLM"/>
    </source>
</evidence>
<dbReference type="AlphaFoldDB" id="A0A4R2NT54"/>
<evidence type="ECO:0000256" key="3">
    <source>
        <dbReference type="SAM" id="SignalP"/>
    </source>
</evidence>
<sequence>MKLVRLTTGLIFITLAACAQTPRVPTPPPTPNTPGSSQTEVVTSSSSRVNSSTSVSDANSSYKFRSKFHSSKRKGIEDILVKALDGIEMKKRNNRLEWEILQEGEILFECSLTQNRLSIYVNKELSTGKFNTIIKQLGEDLQDYISSYKSRKYVSRSASLISRAEERLERAKLEMERSIKNLEEVRRENEQ</sequence>
<feature type="chain" id="PRO_5020351965" description="Lipoprotein" evidence="3">
    <location>
        <begin position="20"/>
        <end position="191"/>
    </location>
</feature>
<keyword evidence="1" id="KW-0175">Coiled coil</keyword>
<evidence type="ECO:0000313" key="5">
    <source>
        <dbReference type="Proteomes" id="UP000294564"/>
    </source>
</evidence>
<evidence type="ECO:0000313" key="4">
    <source>
        <dbReference type="EMBL" id="TCP24628.1"/>
    </source>
</evidence>
<comment type="caution">
    <text evidence="4">The sequence shown here is derived from an EMBL/GenBank/DDBJ whole genome shotgun (WGS) entry which is preliminary data.</text>
</comment>
<name>A0A4R2NT54_9FLAO</name>
<feature type="signal peptide" evidence="3">
    <location>
        <begin position="1"/>
        <end position="19"/>
    </location>
</feature>
<dbReference type="RefSeq" id="WP_132794687.1">
    <property type="nucleotide sequence ID" value="NZ_SLXM01000005.1"/>
</dbReference>
<proteinExistence type="predicted"/>
<keyword evidence="5" id="KW-1185">Reference proteome</keyword>
<feature type="region of interest" description="Disordered" evidence="2">
    <location>
        <begin position="21"/>
        <end position="58"/>
    </location>
</feature>